<sequence length="249" mass="29294">MQDEETEKDSSGQSKALAYGTHKRNAYSWMQRLKLFWQMWSVQHLMLNHWPSLPLKFTQLVGLPVRGDIVINPLHTPHRVHDNEDTLVHAKVSRTKMLEKMKDPECPIISSPINYAKLNNLYDTFVPQKELTREHAYWLPANEVASNQSKPAQQFVHTHPAKSQVNSHLKTLKSCFLEFDEVIKFRTKPTCLTDGEWRFEHTKRCFVEQIIPFYEKLKTHVKGIEDNLFKEVSEYMKILMNWTKSMINV</sequence>
<evidence type="ECO:0000313" key="1">
    <source>
        <dbReference type="EMBL" id="GJT66657.1"/>
    </source>
</evidence>
<dbReference type="Proteomes" id="UP001151760">
    <property type="component" value="Unassembled WGS sequence"/>
</dbReference>
<comment type="caution">
    <text evidence="1">The sequence shown here is derived from an EMBL/GenBank/DDBJ whole genome shotgun (WGS) entry which is preliminary data.</text>
</comment>
<organism evidence="1 2">
    <name type="scientific">Tanacetum coccineum</name>
    <dbReference type="NCBI Taxonomy" id="301880"/>
    <lineage>
        <taxon>Eukaryota</taxon>
        <taxon>Viridiplantae</taxon>
        <taxon>Streptophyta</taxon>
        <taxon>Embryophyta</taxon>
        <taxon>Tracheophyta</taxon>
        <taxon>Spermatophyta</taxon>
        <taxon>Magnoliopsida</taxon>
        <taxon>eudicotyledons</taxon>
        <taxon>Gunneridae</taxon>
        <taxon>Pentapetalae</taxon>
        <taxon>asterids</taxon>
        <taxon>campanulids</taxon>
        <taxon>Asterales</taxon>
        <taxon>Asteraceae</taxon>
        <taxon>Asteroideae</taxon>
        <taxon>Anthemideae</taxon>
        <taxon>Anthemidinae</taxon>
        <taxon>Tanacetum</taxon>
    </lineage>
</organism>
<protein>
    <submittedName>
        <fullName evidence="1">Uncharacterized protein</fullName>
    </submittedName>
</protein>
<reference evidence="1" key="1">
    <citation type="journal article" date="2022" name="Int. J. Mol. Sci.">
        <title>Draft Genome of Tanacetum Coccineum: Genomic Comparison of Closely Related Tanacetum-Family Plants.</title>
        <authorList>
            <person name="Yamashiro T."/>
            <person name="Shiraishi A."/>
            <person name="Nakayama K."/>
            <person name="Satake H."/>
        </authorList>
    </citation>
    <scope>NUCLEOTIDE SEQUENCE</scope>
</reference>
<keyword evidence="2" id="KW-1185">Reference proteome</keyword>
<dbReference type="EMBL" id="BQNB010017734">
    <property type="protein sequence ID" value="GJT66657.1"/>
    <property type="molecule type" value="Genomic_DNA"/>
</dbReference>
<evidence type="ECO:0000313" key="2">
    <source>
        <dbReference type="Proteomes" id="UP001151760"/>
    </source>
</evidence>
<name>A0ABQ5FVG3_9ASTR</name>
<proteinExistence type="predicted"/>
<accession>A0ABQ5FVG3</accession>
<reference evidence="1" key="2">
    <citation type="submission" date="2022-01" db="EMBL/GenBank/DDBJ databases">
        <authorList>
            <person name="Yamashiro T."/>
            <person name="Shiraishi A."/>
            <person name="Satake H."/>
            <person name="Nakayama K."/>
        </authorList>
    </citation>
    <scope>NUCLEOTIDE SEQUENCE</scope>
</reference>
<gene>
    <name evidence="1" type="ORF">Tco_1018137</name>
</gene>